<dbReference type="OMA" id="DMYYWTH"/>
<dbReference type="AlphaFoldDB" id="A0A067BV19"/>
<evidence type="ECO:0008006" key="3">
    <source>
        <dbReference type="Google" id="ProtNLM"/>
    </source>
</evidence>
<dbReference type="EMBL" id="KK583493">
    <property type="protein sequence ID" value="KDO18121.1"/>
    <property type="molecule type" value="Genomic_DNA"/>
</dbReference>
<dbReference type="RefSeq" id="XP_012211169.1">
    <property type="nucleotide sequence ID" value="XM_012355779.1"/>
</dbReference>
<dbReference type="Gene3D" id="1.25.40.10">
    <property type="entry name" value="Tetratricopeptide repeat domain"/>
    <property type="match status" value="1"/>
</dbReference>
<evidence type="ECO:0000313" key="2">
    <source>
        <dbReference type="Proteomes" id="UP000030745"/>
    </source>
</evidence>
<dbReference type="InterPro" id="IPR046341">
    <property type="entry name" value="SET_dom_sf"/>
</dbReference>
<dbReference type="SUPFAM" id="SSF82199">
    <property type="entry name" value="SET domain"/>
    <property type="match status" value="1"/>
</dbReference>
<sequence length="567" mass="61243">MLARRTSVAARRRLARQLQPVHGLRKVDNGALHALPAVSLAWRQERPWMPRLVLPTRALSTAARTPSSSPTFPSARVATTAHGVVATSAFAPSSVIFHETAIAASSFGAAHHHCDHDHTCDHDHVHLHTCDHDHDHNHDSCHHHHDHEDCSHAHDAHAHCDHAHAHDHDPCDHDHDHGHVETLTEAERGTVAMAVAANFDAYMAICAAHDNVLGRLDIAKNLVKVLHAIASDASLLPDLLRLSVLSDRVPACVATAVALRSHLPPASLPATVSDSDLAHLLGVLHNHAQALDRIDGSGVFRYIPRLHHACRPNVHVAADGTTLRATAMSPIAVGDALAFDTLDMYYWTHADRVAALVADEIACNCDWCIGAAPDAARAYRCKDPSCNGVVLPTTTTPTTATCSCCNHDWTVDDVAAMTVHEDATAAALQPATTLAEIEAIVAASPLHSTHRVCYDALAQLSTTLRDDDTDAENVRRQLLACVDAVVPYAHPTTIEHYDALAAALVVQGKIEDATAAYAAAFEMACCCFGVDHETTRFYKALAETTPRTRAAWADMYDVDDDTVVERR</sequence>
<organism evidence="1 2">
    <name type="scientific">Saprolegnia parasitica (strain CBS 223.65)</name>
    <dbReference type="NCBI Taxonomy" id="695850"/>
    <lineage>
        <taxon>Eukaryota</taxon>
        <taxon>Sar</taxon>
        <taxon>Stramenopiles</taxon>
        <taxon>Oomycota</taxon>
        <taxon>Saprolegniomycetes</taxon>
        <taxon>Saprolegniales</taxon>
        <taxon>Saprolegniaceae</taxon>
        <taxon>Saprolegnia</taxon>
    </lineage>
</organism>
<reference evidence="1 2" key="1">
    <citation type="journal article" date="2013" name="PLoS Genet.">
        <title>Distinctive expansion of potential virulence genes in the genome of the oomycete fish pathogen Saprolegnia parasitica.</title>
        <authorList>
            <person name="Jiang R.H."/>
            <person name="de Bruijn I."/>
            <person name="Haas B.J."/>
            <person name="Belmonte R."/>
            <person name="Lobach L."/>
            <person name="Christie J."/>
            <person name="van den Ackerveken G."/>
            <person name="Bottin A."/>
            <person name="Bulone V."/>
            <person name="Diaz-Moreno S.M."/>
            <person name="Dumas B."/>
            <person name="Fan L."/>
            <person name="Gaulin E."/>
            <person name="Govers F."/>
            <person name="Grenville-Briggs L.J."/>
            <person name="Horner N.R."/>
            <person name="Levin J.Z."/>
            <person name="Mammella M."/>
            <person name="Meijer H.J."/>
            <person name="Morris P."/>
            <person name="Nusbaum C."/>
            <person name="Oome S."/>
            <person name="Phillips A.J."/>
            <person name="van Rooyen D."/>
            <person name="Rzeszutek E."/>
            <person name="Saraiva M."/>
            <person name="Secombes C.J."/>
            <person name="Seidl M.F."/>
            <person name="Snel B."/>
            <person name="Stassen J.H."/>
            <person name="Sykes S."/>
            <person name="Tripathy S."/>
            <person name="van den Berg H."/>
            <person name="Vega-Arreguin J.C."/>
            <person name="Wawra S."/>
            <person name="Young S.K."/>
            <person name="Zeng Q."/>
            <person name="Dieguez-Uribeondo J."/>
            <person name="Russ C."/>
            <person name="Tyler B.M."/>
            <person name="van West P."/>
        </authorList>
    </citation>
    <scope>NUCLEOTIDE SEQUENCE [LARGE SCALE GENOMIC DNA]</scope>
    <source>
        <strain evidence="1 2">CBS 223.65</strain>
    </source>
</reference>
<proteinExistence type="predicted"/>
<dbReference type="GeneID" id="24138119"/>
<accession>A0A067BV19</accession>
<dbReference type="KEGG" id="spar:SPRG_16498"/>
<dbReference type="InterPro" id="IPR011990">
    <property type="entry name" value="TPR-like_helical_dom_sf"/>
</dbReference>
<dbReference type="VEuPathDB" id="FungiDB:SPRG_16498"/>
<evidence type="ECO:0000313" key="1">
    <source>
        <dbReference type="EMBL" id="KDO18121.1"/>
    </source>
</evidence>
<dbReference type="Gene3D" id="2.170.270.10">
    <property type="entry name" value="SET domain"/>
    <property type="match status" value="1"/>
</dbReference>
<name>A0A067BV19_SAPPC</name>
<protein>
    <recommendedName>
        <fullName evidence="3">SET domain-containing protein</fullName>
    </recommendedName>
</protein>
<dbReference type="Proteomes" id="UP000030745">
    <property type="component" value="Unassembled WGS sequence"/>
</dbReference>
<gene>
    <name evidence="1" type="ORF">SPRG_16498</name>
</gene>
<dbReference type="STRING" id="695850.A0A067BV19"/>
<keyword evidence="2" id="KW-1185">Reference proteome</keyword>
<dbReference type="OrthoDB" id="265717at2759"/>